<evidence type="ECO:0000256" key="3">
    <source>
        <dbReference type="ARBA" id="ARBA00022801"/>
    </source>
</evidence>
<comment type="similarity">
    <text evidence="1">Belongs to the peptidase C48 family.</text>
</comment>
<feature type="region of interest" description="Disordered" evidence="4">
    <location>
        <begin position="322"/>
        <end position="390"/>
    </location>
</feature>
<dbReference type="InterPro" id="IPR038765">
    <property type="entry name" value="Papain-like_cys_pep_sf"/>
</dbReference>
<dbReference type="SUPFAM" id="SSF54001">
    <property type="entry name" value="Cysteine proteinases"/>
    <property type="match status" value="1"/>
</dbReference>
<evidence type="ECO:0000313" key="6">
    <source>
        <dbReference type="EMBL" id="MED6199430.1"/>
    </source>
</evidence>
<keyword evidence="2" id="KW-0645">Protease</keyword>
<dbReference type="InterPro" id="IPR003653">
    <property type="entry name" value="Peptidase_C48_C"/>
</dbReference>
<organism evidence="6 7">
    <name type="scientific">Stylosanthes scabra</name>
    <dbReference type="NCBI Taxonomy" id="79078"/>
    <lineage>
        <taxon>Eukaryota</taxon>
        <taxon>Viridiplantae</taxon>
        <taxon>Streptophyta</taxon>
        <taxon>Embryophyta</taxon>
        <taxon>Tracheophyta</taxon>
        <taxon>Spermatophyta</taxon>
        <taxon>Magnoliopsida</taxon>
        <taxon>eudicotyledons</taxon>
        <taxon>Gunneridae</taxon>
        <taxon>Pentapetalae</taxon>
        <taxon>rosids</taxon>
        <taxon>fabids</taxon>
        <taxon>Fabales</taxon>
        <taxon>Fabaceae</taxon>
        <taxon>Papilionoideae</taxon>
        <taxon>50 kb inversion clade</taxon>
        <taxon>dalbergioids sensu lato</taxon>
        <taxon>Dalbergieae</taxon>
        <taxon>Pterocarpus clade</taxon>
        <taxon>Stylosanthes</taxon>
    </lineage>
</organism>
<dbReference type="EMBL" id="JASCZI010212427">
    <property type="protein sequence ID" value="MED6199430.1"/>
    <property type="molecule type" value="Genomic_DNA"/>
</dbReference>
<dbReference type="PANTHER" id="PTHR34835">
    <property type="entry name" value="OS07G0283600 PROTEIN-RELATED"/>
    <property type="match status" value="1"/>
</dbReference>
<name>A0ABU6XR42_9FABA</name>
<evidence type="ECO:0000259" key="5">
    <source>
        <dbReference type="PROSITE" id="PS50600"/>
    </source>
</evidence>
<sequence length="714" mass="82403">MRNRFTWGWSRFAGLEAIEGSKSSPSESILLSMESQQRTIGSSKCMWGLCFPVGQRLTSRLTMRRIVNDRGRLIGPRGSKNDGHPVQVLDQSGLAMITDRYSVKVRTWSFVLTPYNFSGRYRYMDYNLARIMKFMVLCPVRFKMKIEKLGKVRNTKETLSVCPILLCRKLKSLVVGTRNIPITVELIGRCLGFPNNRNSFKAIETSEEHEITDSLKGKTVKSLKDDVKKCTMHNEDDLIFFRRHFLMLVLKCFYLATNRAVVSEVHINAVIDIKDTRKIYWARYIYDHLISAVLQYQDSSKKTVDGCMYALLGLLYNVGTNTTSSSITSSRKRKRNRVVQKRSVVKKPSYSETMRRGQRTIDVTVPDKTPKRTSNDNFDKASDTSPLDPSMPSFSIGLTQLDTSDTQHTTPVTMEREDVIHTPLPSRTIARPTGADMERIYRWATNSRAKNDITLAWIKNGDNIKIIRRDLKSMGTRKQLCDKVVDYCCAMFNAADNQRFRKSFYCFTPRIMVRATASLIQLHELDMMLTDKNVEGFMGPRTGYFPFLSTEMGEGNNWFKVDAALKRDYWFVPVCQRDHCWLYVLHRKSENLWVLDSVNKESNSYRRKTIDAYVGMMLKDLAAFVDNEIIFTGDGYDCCYEPSIGTQPNTWDSGIYIIKWMEMWDPNSMTDDAPLMPRWDNNDLQHIRKELVMDMLFCKDNVSRELVDGVLNEP</sequence>
<evidence type="ECO:0000256" key="2">
    <source>
        <dbReference type="ARBA" id="ARBA00022670"/>
    </source>
</evidence>
<reference evidence="6 7" key="1">
    <citation type="journal article" date="2023" name="Plants (Basel)">
        <title>Bridging the Gap: Combining Genomics and Transcriptomics Approaches to Understand Stylosanthes scabra, an Orphan Legume from the Brazilian Caatinga.</title>
        <authorList>
            <person name="Ferreira-Neto J.R.C."/>
            <person name="da Silva M.D."/>
            <person name="Binneck E."/>
            <person name="de Melo N.F."/>
            <person name="da Silva R.H."/>
            <person name="de Melo A.L.T.M."/>
            <person name="Pandolfi V."/>
            <person name="Bustamante F.O."/>
            <person name="Brasileiro-Vidal A.C."/>
            <person name="Benko-Iseppon A.M."/>
        </authorList>
    </citation>
    <scope>NUCLEOTIDE SEQUENCE [LARGE SCALE GENOMIC DNA]</scope>
    <source>
        <tissue evidence="6">Leaves</tissue>
    </source>
</reference>
<keyword evidence="7" id="KW-1185">Reference proteome</keyword>
<accession>A0ABU6XR42</accession>
<proteinExistence type="inferred from homology"/>
<protein>
    <recommendedName>
        <fullName evidence="5">Ubiquitin-like protease family profile domain-containing protein</fullName>
    </recommendedName>
</protein>
<evidence type="ECO:0000313" key="7">
    <source>
        <dbReference type="Proteomes" id="UP001341840"/>
    </source>
</evidence>
<dbReference type="Gene3D" id="3.40.395.10">
    <property type="entry name" value="Adenoviral Proteinase, Chain A"/>
    <property type="match status" value="1"/>
</dbReference>
<dbReference type="PROSITE" id="PS50600">
    <property type="entry name" value="ULP_PROTEASE"/>
    <property type="match status" value="1"/>
</dbReference>
<feature type="compositionally biased region" description="Basic residues" evidence="4">
    <location>
        <begin position="330"/>
        <end position="345"/>
    </location>
</feature>
<feature type="compositionally biased region" description="Basic and acidic residues" evidence="4">
    <location>
        <begin position="368"/>
        <end position="382"/>
    </location>
</feature>
<feature type="domain" description="Ubiquitin-like protease family profile" evidence="5">
    <location>
        <begin position="464"/>
        <end position="664"/>
    </location>
</feature>
<gene>
    <name evidence="6" type="ORF">PIB30_075861</name>
</gene>
<keyword evidence="3" id="KW-0378">Hydrolase</keyword>
<comment type="caution">
    <text evidence="6">The sequence shown here is derived from an EMBL/GenBank/DDBJ whole genome shotgun (WGS) entry which is preliminary data.</text>
</comment>
<evidence type="ECO:0000256" key="1">
    <source>
        <dbReference type="ARBA" id="ARBA00005234"/>
    </source>
</evidence>
<evidence type="ECO:0000256" key="4">
    <source>
        <dbReference type="SAM" id="MobiDB-lite"/>
    </source>
</evidence>
<dbReference type="Proteomes" id="UP001341840">
    <property type="component" value="Unassembled WGS sequence"/>
</dbReference>